<dbReference type="GO" id="GO:0032259">
    <property type="term" value="P:methylation"/>
    <property type="evidence" value="ECO:0007669"/>
    <property type="project" value="UniProtKB-KW"/>
</dbReference>
<proteinExistence type="predicted"/>
<protein>
    <submittedName>
        <fullName evidence="1">Class I SAM-dependent methyltransferase</fullName>
    </submittedName>
</protein>
<accession>A0A833H505</accession>
<evidence type="ECO:0000313" key="1">
    <source>
        <dbReference type="EMBL" id="KAB2935232.1"/>
    </source>
</evidence>
<dbReference type="AlphaFoldDB" id="A0A833H505"/>
<keyword evidence="1" id="KW-0489">Methyltransferase</keyword>
<sequence length="306" mass="34324">MKKSLRSIAIEASPEASIRNATSEQCGVCYGQDFRHCFQKKSENGTIFNIVICRSCQTMQTLPRPTAEELAQCYQGSYFEQRTDRGYSDYRSEAVRMQIERVFAMNLKDLGFFEVEPSLLRAGGRSLDVGCAAGYFVDFMQRRGWSASGVEISAPMAAHARSQGLDVVQADFLAGEVAASYDLVTLWASLEHFADPRLLLRRLADAVRPGGSLILSTCRRGLLSWLTGPSWRYMNVPEHMFFFSRRGLLQLFGEYGFTAIKQITYGSGLTTRPGASWPYRAAKRLADPLVKMTGQGDMMALHFRKR</sequence>
<dbReference type="CDD" id="cd02440">
    <property type="entry name" value="AdoMet_MTases"/>
    <property type="match status" value="1"/>
</dbReference>
<organism evidence="1 2">
    <name type="scientific">Leptonema illini</name>
    <dbReference type="NCBI Taxonomy" id="183"/>
    <lineage>
        <taxon>Bacteria</taxon>
        <taxon>Pseudomonadati</taxon>
        <taxon>Spirochaetota</taxon>
        <taxon>Spirochaetia</taxon>
        <taxon>Leptospirales</taxon>
        <taxon>Leptospiraceae</taxon>
        <taxon>Leptonema</taxon>
    </lineage>
</organism>
<dbReference type="Gene3D" id="3.40.50.150">
    <property type="entry name" value="Vaccinia Virus protein VP39"/>
    <property type="match status" value="1"/>
</dbReference>
<keyword evidence="1" id="KW-0808">Transferase</keyword>
<dbReference type="SUPFAM" id="SSF53335">
    <property type="entry name" value="S-adenosyl-L-methionine-dependent methyltransferases"/>
    <property type="match status" value="1"/>
</dbReference>
<dbReference type="EMBL" id="WBUI01000001">
    <property type="protein sequence ID" value="KAB2935232.1"/>
    <property type="molecule type" value="Genomic_DNA"/>
</dbReference>
<gene>
    <name evidence="1" type="ORF">F9K24_00455</name>
</gene>
<dbReference type="PANTHER" id="PTHR43861">
    <property type="entry name" value="TRANS-ACONITATE 2-METHYLTRANSFERASE-RELATED"/>
    <property type="match status" value="1"/>
</dbReference>
<reference evidence="1 2" key="1">
    <citation type="submission" date="2019-10" db="EMBL/GenBank/DDBJ databases">
        <title>Extracellular Electron Transfer in a Candidatus Methanoperedens spp. Enrichment Culture.</title>
        <authorList>
            <person name="Berger S."/>
            <person name="Rangel Shaw D."/>
            <person name="Berben T."/>
            <person name="In 'T Zandt M."/>
            <person name="Frank J."/>
            <person name="Reimann J."/>
            <person name="Jetten M.S.M."/>
            <person name="Welte C.U."/>
        </authorList>
    </citation>
    <scope>NUCLEOTIDE SEQUENCE [LARGE SCALE GENOMIC DNA]</scope>
    <source>
        <strain evidence="1">SB12</strain>
    </source>
</reference>
<dbReference type="InterPro" id="IPR029063">
    <property type="entry name" value="SAM-dependent_MTases_sf"/>
</dbReference>
<comment type="caution">
    <text evidence="1">The sequence shown here is derived from an EMBL/GenBank/DDBJ whole genome shotgun (WGS) entry which is preliminary data.</text>
</comment>
<evidence type="ECO:0000313" key="2">
    <source>
        <dbReference type="Proteomes" id="UP000460298"/>
    </source>
</evidence>
<dbReference type="GO" id="GO:0008168">
    <property type="term" value="F:methyltransferase activity"/>
    <property type="evidence" value="ECO:0007669"/>
    <property type="project" value="UniProtKB-KW"/>
</dbReference>
<name>A0A833H505_9LEPT</name>
<dbReference type="PANTHER" id="PTHR43861:SF6">
    <property type="entry name" value="METHYLTRANSFERASE TYPE 11"/>
    <property type="match status" value="1"/>
</dbReference>
<dbReference type="Proteomes" id="UP000460298">
    <property type="component" value="Unassembled WGS sequence"/>
</dbReference>
<dbReference type="Pfam" id="PF13489">
    <property type="entry name" value="Methyltransf_23"/>
    <property type="match status" value="1"/>
</dbReference>